<dbReference type="AlphaFoldDB" id="F4A2J6"/>
<name>F4A2J6_MAHA5</name>
<dbReference type="RefSeq" id="WP_013781690.1">
    <property type="nucleotide sequence ID" value="NC_015520.1"/>
</dbReference>
<dbReference type="HOGENOM" id="CLU_1923882_0_0_9"/>
<dbReference type="InterPro" id="IPR014710">
    <property type="entry name" value="RmlC-like_jellyroll"/>
</dbReference>
<dbReference type="STRING" id="697281.Mahau_2090"/>
<feature type="domain" description="Cupin type-2" evidence="2">
    <location>
        <begin position="48"/>
        <end position="114"/>
    </location>
</feature>
<evidence type="ECO:0000313" key="4">
    <source>
        <dbReference type="Proteomes" id="UP000008457"/>
    </source>
</evidence>
<dbReference type="OrthoDB" id="9797047at2"/>
<dbReference type="Pfam" id="PF07883">
    <property type="entry name" value="Cupin_2"/>
    <property type="match status" value="1"/>
</dbReference>
<keyword evidence="1" id="KW-0479">Metal-binding</keyword>
<sequence>MVKVNWRNVRPTIAHEAGIDWRLLSGQSLKSSDDPSACMEAMMYVSLASLQPSLSYHPHSHGDHEEVYYIISGKGEIRIDDEVQSIRDGDIIYIGVNQIHEIRNTGDEMLNFLAFAAQTK</sequence>
<protein>
    <submittedName>
        <fullName evidence="3">Cupin 2 conserved barrel domain protein</fullName>
    </submittedName>
</protein>
<dbReference type="eggNOG" id="COG0662">
    <property type="taxonomic scope" value="Bacteria"/>
</dbReference>
<dbReference type="PANTHER" id="PTHR35848:SF6">
    <property type="entry name" value="CUPIN TYPE-2 DOMAIN-CONTAINING PROTEIN"/>
    <property type="match status" value="1"/>
</dbReference>
<reference evidence="4" key="1">
    <citation type="submission" date="2010-11" db="EMBL/GenBank/DDBJ databases">
        <title>The complete genome of Mahella australiensis DSM 15567.</title>
        <authorList>
            <consortium name="US DOE Joint Genome Institute (JGI-PGF)"/>
            <person name="Lucas S."/>
            <person name="Copeland A."/>
            <person name="Lapidus A."/>
            <person name="Bruce D."/>
            <person name="Goodwin L."/>
            <person name="Pitluck S."/>
            <person name="Kyrpides N."/>
            <person name="Mavromatis K."/>
            <person name="Pagani I."/>
            <person name="Ivanova N."/>
            <person name="Teshima H."/>
            <person name="Brettin T."/>
            <person name="Detter J.C."/>
            <person name="Han C."/>
            <person name="Tapia R."/>
            <person name="Land M."/>
            <person name="Hauser L."/>
            <person name="Markowitz V."/>
            <person name="Cheng J.-F."/>
            <person name="Hugenholtz P."/>
            <person name="Woyke T."/>
            <person name="Wu D."/>
            <person name="Spring S."/>
            <person name="Pukall R."/>
            <person name="Steenblock K."/>
            <person name="Schneider S."/>
            <person name="Klenk H.-P."/>
            <person name="Eisen J.A."/>
        </authorList>
    </citation>
    <scope>NUCLEOTIDE SEQUENCE [LARGE SCALE GENOMIC DNA]</scope>
    <source>
        <strain evidence="4">DSM 15567 / CIP 107919 / 50-1 BON</strain>
    </source>
</reference>
<dbReference type="KEGG" id="mas:Mahau_2090"/>
<reference evidence="3 4" key="2">
    <citation type="journal article" date="2011" name="Stand. Genomic Sci.">
        <title>Complete genome sequence of Mahella australiensis type strain (50-1 BON).</title>
        <authorList>
            <person name="Sikorski J."/>
            <person name="Teshima H."/>
            <person name="Nolan M."/>
            <person name="Lucas S."/>
            <person name="Hammon N."/>
            <person name="Deshpande S."/>
            <person name="Cheng J.F."/>
            <person name="Pitluck S."/>
            <person name="Liolios K."/>
            <person name="Pagani I."/>
            <person name="Ivanova N."/>
            <person name="Huntemann M."/>
            <person name="Mavromatis K."/>
            <person name="Ovchinikova G."/>
            <person name="Pati A."/>
            <person name="Tapia R."/>
            <person name="Han C."/>
            <person name="Goodwin L."/>
            <person name="Chen A."/>
            <person name="Palaniappan K."/>
            <person name="Land M."/>
            <person name="Hauser L."/>
            <person name="Ngatchou-Djao O.D."/>
            <person name="Rohde M."/>
            <person name="Pukall R."/>
            <person name="Spring S."/>
            <person name="Abt B."/>
            <person name="Goker M."/>
            <person name="Detter J.C."/>
            <person name="Woyke T."/>
            <person name="Bristow J."/>
            <person name="Markowitz V."/>
            <person name="Hugenholtz P."/>
            <person name="Eisen J.A."/>
            <person name="Kyrpides N.C."/>
            <person name="Klenk H.P."/>
            <person name="Lapidus A."/>
        </authorList>
    </citation>
    <scope>NUCLEOTIDE SEQUENCE [LARGE SCALE GENOMIC DNA]</scope>
    <source>
        <strain evidence="4">DSM 15567 / CIP 107919 / 50-1 BON</strain>
    </source>
</reference>
<dbReference type="InterPro" id="IPR011051">
    <property type="entry name" value="RmlC_Cupin_sf"/>
</dbReference>
<gene>
    <name evidence="3" type="ordered locus">Mahau_2090</name>
</gene>
<dbReference type="InterPro" id="IPR013096">
    <property type="entry name" value="Cupin_2"/>
</dbReference>
<proteinExistence type="predicted"/>
<dbReference type="SUPFAM" id="SSF51182">
    <property type="entry name" value="RmlC-like cupins"/>
    <property type="match status" value="1"/>
</dbReference>
<dbReference type="Proteomes" id="UP000008457">
    <property type="component" value="Chromosome"/>
</dbReference>
<evidence type="ECO:0000313" key="3">
    <source>
        <dbReference type="EMBL" id="AEE97262.1"/>
    </source>
</evidence>
<keyword evidence="4" id="KW-1185">Reference proteome</keyword>
<dbReference type="GO" id="GO:0046872">
    <property type="term" value="F:metal ion binding"/>
    <property type="evidence" value="ECO:0007669"/>
    <property type="project" value="UniProtKB-KW"/>
</dbReference>
<dbReference type="InterPro" id="IPR051610">
    <property type="entry name" value="GPI/OXD"/>
</dbReference>
<organism evidence="3 4">
    <name type="scientific">Mahella australiensis (strain DSM 15567 / CIP 107919 / 50-1 BON)</name>
    <dbReference type="NCBI Taxonomy" id="697281"/>
    <lineage>
        <taxon>Bacteria</taxon>
        <taxon>Bacillati</taxon>
        <taxon>Bacillota</taxon>
        <taxon>Clostridia</taxon>
        <taxon>Thermoanaerobacterales</taxon>
        <taxon>Thermoanaerobacterales Family IV. Incertae Sedis</taxon>
        <taxon>Mahella</taxon>
    </lineage>
</organism>
<evidence type="ECO:0000259" key="2">
    <source>
        <dbReference type="Pfam" id="PF07883"/>
    </source>
</evidence>
<accession>F4A2J6</accession>
<dbReference type="Gene3D" id="2.60.120.10">
    <property type="entry name" value="Jelly Rolls"/>
    <property type="match status" value="1"/>
</dbReference>
<dbReference type="EMBL" id="CP002360">
    <property type="protein sequence ID" value="AEE97262.1"/>
    <property type="molecule type" value="Genomic_DNA"/>
</dbReference>
<dbReference type="PANTHER" id="PTHR35848">
    <property type="entry name" value="OXALATE-BINDING PROTEIN"/>
    <property type="match status" value="1"/>
</dbReference>
<evidence type="ECO:0000256" key="1">
    <source>
        <dbReference type="ARBA" id="ARBA00022723"/>
    </source>
</evidence>